<organism evidence="1 2">
    <name type="scientific">Hyalomma asiaticum</name>
    <name type="common">Tick</name>
    <dbReference type="NCBI Taxonomy" id="266040"/>
    <lineage>
        <taxon>Eukaryota</taxon>
        <taxon>Metazoa</taxon>
        <taxon>Ecdysozoa</taxon>
        <taxon>Arthropoda</taxon>
        <taxon>Chelicerata</taxon>
        <taxon>Arachnida</taxon>
        <taxon>Acari</taxon>
        <taxon>Parasitiformes</taxon>
        <taxon>Ixodida</taxon>
        <taxon>Ixodoidea</taxon>
        <taxon>Ixodidae</taxon>
        <taxon>Hyalomminae</taxon>
        <taxon>Hyalomma</taxon>
    </lineage>
</organism>
<evidence type="ECO:0000313" key="1">
    <source>
        <dbReference type="EMBL" id="KAH6935226.1"/>
    </source>
</evidence>
<protein>
    <submittedName>
        <fullName evidence="1">Uncharacterized protein</fullName>
    </submittedName>
</protein>
<sequence length="715" mass="80115">MLGFAVPEPTKPRSRGGNFAAAGYVRALTSPLSLIAGPVPSGKEGDEREELTMDNPNANFDDDSLSEEEAGETIRLRPFLDWRNDMEQEFPRVSSQVPLSPRGGEDEERGSDGEYVERGTWTGRFDFILSLLGYSVGLGNVWRFPYLVYSNGGGAFLIPFFVMMILAGLPLMFMELSFGQYSSLGPIAIFERFCPLFHGLGYGMVIVSGIVMLYYNLIIAWTLFYMFASWSKTLPWEKCDPEWCTPACYQYEDADACFRINGSYYNQTCFNQSMAQELNISALVKNMAKRTPSAEYFRFFVLGESPSIRETGEIRWPLALCLLLAWIIVFLCLCKGVQSSGKVVYFTALFPYVVLVILFFRGVTLPGAYEGIMFYVTPNWRLLLTPQVWGDAAVQIFFALSPAWGGLITLSSYNKFHNDCYKDSLIVSVSNVLTSIFAGFVIFSVIGYLAHELNVEVEHVVDQGAGLAFIVYPEVVARLPVAPLWAFLFFFMLLTLGLDSQFALLETVSTAIFDRFPNLREKKTLVVLAISVFGYFGGLIFTTRAGVHWLELFDKYAASLSVLVIAIGECTLIAWYYGAEKFLCDIEKMIGSRSYAWTMFWTIMWKYFTPATTLKPRAPTYPPWAIGVGWTIVFIPLATILVLMIIKLCSVPKGSLGHRVAVTMRPTEGWGPAQTQQTLRPNTTDENGSMNGGIGRENSFDNPSFNVTYTFETTI</sequence>
<dbReference type="EMBL" id="CM023483">
    <property type="protein sequence ID" value="KAH6935226.1"/>
    <property type="molecule type" value="Genomic_DNA"/>
</dbReference>
<name>A0ACB7SMN3_HYAAI</name>
<keyword evidence="2" id="KW-1185">Reference proteome</keyword>
<accession>A0ACB7SMN3</accession>
<evidence type="ECO:0000313" key="2">
    <source>
        <dbReference type="Proteomes" id="UP000821845"/>
    </source>
</evidence>
<reference evidence="1" key="1">
    <citation type="submission" date="2020-05" db="EMBL/GenBank/DDBJ databases">
        <title>Large-scale comparative analyses of tick genomes elucidate their genetic diversity and vector capacities.</title>
        <authorList>
            <person name="Jia N."/>
            <person name="Wang J."/>
            <person name="Shi W."/>
            <person name="Du L."/>
            <person name="Sun Y."/>
            <person name="Zhan W."/>
            <person name="Jiang J."/>
            <person name="Wang Q."/>
            <person name="Zhang B."/>
            <person name="Ji P."/>
            <person name="Sakyi L.B."/>
            <person name="Cui X."/>
            <person name="Yuan T."/>
            <person name="Jiang B."/>
            <person name="Yang W."/>
            <person name="Lam T.T.-Y."/>
            <person name="Chang Q."/>
            <person name="Ding S."/>
            <person name="Wang X."/>
            <person name="Zhu J."/>
            <person name="Ruan X."/>
            <person name="Zhao L."/>
            <person name="Wei J."/>
            <person name="Que T."/>
            <person name="Du C."/>
            <person name="Cheng J."/>
            <person name="Dai P."/>
            <person name="Han X."/>
            <person name="Huang E."/>
            <person name="Gao Y."/>
            <person name="Liu J."/>
            <person name="Shao H."/>
            <person name="Ye R."/>
            <person name="Li L."/>
            <person name="Wei W."/>
            <person name="Wang X."/>
            <person name="Wang C."/>
            <person name="Yang T."/>
            <person name="Huo Q."/>
            <person name="Li W."/>
            <person name="Guo W."/>
            <person name="Chen H."/>
            <person name="Zhou L."/>
            <person name="Ni X."/>
            <person name="Tian J."/>
            <person name="Zhou Y."/>
            <person name="Sheng Y."/>
            <person name="Liu T."/>
            <person name="Pan Y."/>
            <person name="Xia L."/>
            <person name="Li J."/>
            <person name="Zhao F."/>
            <person name="Cao W."/>
        </authorList>
    </citation>
    <scope>NUCLEOTIDE SEQUENCE</scope>
    <source>
        <strain evidence="1">Hyas-2018</strain>
    </source>
</reference>
<proteinExistence type="predicted"/>
<dbReference type="Proteomes" id="UP000821845">
    <property type="component" value="Chromosome 3"/>
</dbReference>
<gene>
    <name evidence="1" type="ORF">HPB50_004795</name>
</gene>
<comment type="caution">
    <text evidence="1">The sequence shown here is derived from an EMBL/GenBank/DDBJ whole genome shotgun (WGS) entry which is preliminary data.</text>
</comment>